<feature type="compositionally biased region" description="Acidic residues" evidence="1">
    <location>
        <begin position="118"/>
        <end position="135"/>
    </location>
</feature>
<evidence type="ECO:0000256" key="1">
    <source>
        <dbReference type="SAM" id="MobiDB-lite"/>
    </source>
</evidence>
<dbReference type="AlphaFoldDB" id="A0AA38Y3H8"/>
<feature type="domain" description="Myb-like DNA-binding" evidence="2">
    <location>
        <begin position="13"/>
        <end position="56"/>
    </location>
</feature>
<keyword evidence="4" id="KW-1185">Reference proteome</keyword>
<feature type="region of interest" description="Disordered" evidence="1">
    <location>
        <begin position="66"/>
        <end position="135"/>
    </location>
</feature>
<accession>A0AA38Y3H8</accession>
<evidence type="ECO:0000313" key="4">
    <source>
        <dbReference type="Proteomes" id="UP001172681"/>
    </source>
</evidence>
<organism evidence="3 4">
    <name type="scientific">Knufia peltigerae</name>
    <dbReference type="NCBI Taxonomy" id="1002370"/>
    <lineage>
        <taxon>Eukaryota</taxon>
        <taxon>Fungi</taxon>
        <taxon>Dikarya</taxon>
        <taxon>Ascomycota</taxon>
        <taxon>Pezizomycotina</taxon>
        <taxon>Eurotiomycetes</taxon>
        <taxon>Chaetothyriomycetidae</taxon>
        <taxon>Chaetothyriales</taxon>
        <taxon>Trichomeriaceae</taxon>
        <taxon>Knufia</taxon>
    </lineage>
</organism>
<dbReference type="EMBL" id="JAPDRN010000040">
    <property type="protein sequence ID" value="KAJ9634108.1"/>
    <property type="molecule type" value="Genomic_DNA"/>
</dbReference>
<feature type="compositionally biased region" description="Basic and acidic residues" evidence="1">
    <location>
        <begin position="90"/>
        <end position="101"/>
    </location>
</feature>
<proteinExistence type="predicted"/>
<reference evidence="3" key="1">
    <citation type="submission" date="2022-10" db="EMBL/GenBank/DDBJ databases">
        <title>Culturing micro-colonial fungi from biological soil crusts in the Mojave desert and describing Neophaeococcomyces mojavensis, and introducing the new genera and species Taxawa tesnikishii.</title>
        <authorList>
            <person name="Kurbessoian T."/>
            <person name="Stajich J.E."/>
        </authorList>
    </citation>
    <scope>NUCLEOTIDE SEQUENCE</scope>
    <source>
        <strain evidence="3">TK_35</strain>
    </source>
</reference>
<comment type="caution">
    <text evidence="3">The sequence shown here is derived from an EMBL/GenBank/DDBJ whole genome shotgun (WGS) entry which is preliminary data.</text>
</comment>
<dbReference type="Pfam" id="PF22980">
    <property type="entry name" value="Myb_DNA-bind_8"/>
    <property type="match status" value="1"/>
</dbReference>
<name>A0AA38Y3H8_9EURO</name>
<evidence type="ECO:0000313" key="3">
    <source>
        <dbReference type="EMBL" id="KAJ9634108.1"/>
    </source>
</evidence>
<sequence length="135" mass="14776">MPPKSVPAAGAMPDPQLQFLFSALKHSESLKINWDEVAKENGIGYARNAATKFKNFVAKQGFKYENNSISPADGTAVKTPKTTPSRKRKVKDENDGQEKTPSKAPKKKVASAVKNEPVDDDLTEDDDLADVEDDE</sequence>
<protein>
    <recommendedName>
        <fullName evidence="2">Myb-like DNA-binding domain-containing protein</fullName>
    </recommendedName>
</protein>
<dbReference type="InterPro" id="IPR054505">
    <property type="entry name" value="Myb_DNA-bind_8"/>
</dbReference>
<gene>
    <name evidence="3" type="ORF">H2204_006439</name>
</gene>
<evidence type="ECO:0000259" key="2">
    <source>
        <dbReference type="Pfam" id="PF22980"/>
    </source>
</evidence>
<dbReference type="Proteomes" id="UP001172681">
    <property type="component" value="Unassembled WGS sequence"/>
</dbReference>